<evidence type="ECO:0000256" key="1">
    <source>
        <dbReference type="ARBA" id="ARBA00022490"/>
    </source>
</evidence>
<dbReference type="InterPro" id="IPR033464">
    <property type="entry name" value="CSN8_PSD8_EIF3K"/>
</dbReference>
<dbReference type="GO" id="GO:0001732">
    <property type="term" value="P:formation of cytoplasmic translation initiation complex"/>
    <property type="evidence" value="ECO:0007669"/>
    <property type="project" value="UniProtKB-UniRule"/>
</dbReference>
<name>A0AA84ZDL0_9TREM</name>
<dbReference type="PROSITE" id="PS50250">
    <property type="entry name" value="PCI"/>
    <property type="match status" value="1"/>
</dbReference>
<dbReference type="Proteomes" id="UP000050790">
    <property type="component" value="Unassembled WGS sequence"/>
</dbReference>
<comment type="subunit">
    <text evidence="4">Component of the eukaryotic translation initiation factor 3 (eIF-3) complex.</text>
</comment>
<dbReference type="Gene3D" id="1.10.10.10">
    <property type="entry name" value="Winged helix-like DNA-binding domain superfamily/Winged helix DNA-binding domain"/>
    <property type="match status" value="1"/>
</dbReference>
<evidence type="ECO:0000313" key="6">
    <source>
        <dbReference type="Proteomes" id="UP000050790"/>
    </source>
</evidence>
<dbReference type="PANTHER" id="PTHR13022:SF0">
    <property type="entry name" value="EUKARYOTIC TRANSLATION INITIATION FACTOR 3 SUBUNIT K"/>
    <property type="match status" value="1"/>
</dbReference>
<dbReference type="AlphaFoldDB" id="A0AA84ZDL0"/>
<dbReference type="Pfam" id="PF10075">
    <property type="entry name" value="CSN8_PSD8_EIF3K"/>
    <property type="match status" value="1"/>
</dbReference>
<feature type="domain" description="PCI" evidence="5">
    <location>
        <begin position="84"/>
        <end position="258"/>
    </location>
</feature>
<comment type="subcellular location">
    <subcellularLocation>
        <location evidence="4">Cytoplasm</location>
    </subcellularLocation>
</comment>
<proteinExistence type="inferred from homology"/>
<comment type="similarity">
    <text evidence="4">Belongs to the eIF-3 subunit K family.</text>
</comment>
<dbReference type="GO" id="GO:0005852">
    <property type="term" value="C:eukaryotic translation initiation factor 3 complex"/>
    <property type="evidence" value="ECO:0007669"/>
    <property type="project" value="UniProtKB-UniRule"/>
</dbReference>
<dbReference type="GO" id="GO:0033290">
    <property type="term" value="C:eukaryotic 48S preinitiation complex"/>
    <property type="evidence" value="ECO:0007669"/>
    <property type="project" value="UniProtKB-UniRule"/>
</dbReference>
<dbReference type="SUPFAM" id="SSF48371">
    <property type="entry name" value="ARM repeat"/>
    <property type="match status" value="1"/>
</dbReference>
<protein>
    <recommendedName>
        <fullName evidence="4">Eukaryotic translation initiation factor 3 subunit K</fullName>
        <shortName evidence="4">eIF3k</shortName>
    </recommendedName>
    <alternativeName>
        <fullName evidence="4">eIF-3 p25</fullName>
    </alternativeName>
</protein>
<dbReference type="GO" id="GO:0003743">
    <property type="term" value="F:translation initiation factor activity"/>
    <property type="evidence" value="ECO:0007669"/>
    <property type="project" value="UniProtKB-UniRule"/>
</dbReference>
<keyword evidence="2 4" id="KW-0396">Initiation factor</keyword>
<dbReference type="PANTHER" id="PTHR13022">
    <property type="entry name" value="EUKARYOTIC TRANSLATION INITIATION FACTOR 3 SUBUNIT 11"/>
    <property type="match status" value="1"/>
</dbReference>
<dbReference type="WBParaSite" id="SMRG1_22840.1">
    <property type="protein sequence ID" value="SMRG1_22840.1"/>
    <property type="gene ID" value="SMRG1_22840"/>
</dbReference>
<dbReference type="GO" id="GO:0043022">
    <property type="term" value="F:ribosome binding"/>
    <property type="evidence" value="ECO:0007669"/>
    <property type="project" value="InterPro"/>
</dbReference>
<evidence type="ECO:0000256" key="4">
    <source>
        <dbReference type="HAMAP-Rule" id="MF_03010"/>
    </source>
</evidence>
<dbReference type="InterPro" id="IPR000717">
    <property type="entry name" value="PCI_dom"/>
</dbReference>
<dbReference type="Gene3D" id="1.25.40.250">
    <property type="entry name" value="ARM repeat, domain 1"/>
    <property type="match status" value="1"/>
</dbReference>
<evidence type="ECO:0000256" key="2">
    <source>
        <dbReference type="ARBA" id="ARBA00022540"/>
    </source>
</evidence>
<evidence type="ECO:0000259" key="5">
    <source>
        <dbReference type="PROSITE" id="PS50250"/>
    </source>
</evidence>
<evidence type="ECO:0000313" key="7">
    <source>
        <dbReference type="WBParaSite" id="SMRG1_22840.1"/>
    </source>
</evidence>
<comment type="function">
    <text evidence="4">Component of the eukaryotic translation initiation factor 3 (eIF-3) complex, which is involved in protein synthesis of a specialized repertoire of mRNAs and, together with other initiation factors, stimulates binding of mRNA and methionyl-tRNAi to the 40S ribosome. The eIF-3 complex specifically targets and initiates translation of a subset of mRNAs involved in cell proliferation.</text>
</comment>
<accession>A0AA84ZDL0</accession>
<organism evidence="6 7">
    <name type="scientific">Schistosoma margrebowiei</name>
    <dbReference type="NCBI Taxonomy" id="48269"/>
    <lineage>
        <taxon>Eukaryota</taxon>
        <taxon>Metazoa</taxon>
        <taxon>Spiralia</taxon>
        <taxon>Lophotrochozoa</taxon>
        <taxon>Platyhelminthes</taxon>
        <taxon>Trematoda</taxon>
        <taxon>Digenea</taxon>
        <taxon>Strigeidida</taxon>
        <taxon>Schistosomatoidea</taxon>
        <taxon>Schistosomatidae</taxon>
        <taxon>Schistosoma</taxon>
    </lineage>
</organism>
<dbReference type="GO" id="GO:0006446">
    <property type="term" value="P:regulation of translational initiation"/>
    <property type="evidence" value="ECO:0007669"/>
    <property type="project" value="InterPro"/>
</dbReference>
<dbReference type="InterPro" id="IPR036390">
    <property type="entry name" value="WH_DNA-bd_sf"/>
</dbReference>
<dbReference type="HAMAP" id="MF_03010">
    <property type="entry name" value="eIF3k"/>
    <property type="match status" value="1"/>
</dbReference>
<dbReference type="InterPro" id="IPR016024">
    <property type="entry name" value="ARM-type_fold"/>
</dbReference>
<dbReference type="InterPro" id="IPR036388">
    <property type="entry name" value="WH-like_DNA-bd_sf"/>
</dbReference>
<dbReference type="GO" id="GO:0016282">
    <property type="term" value="C:eukaryotic 43S preinitiation complex"/>
    <property type="evidence" value="ECO:0007669"/>
    <property type="project" value="UniProtKB-UniRule"/>
</dbReference>
<dbReference type="InterPro" id="IPR016020">
    <property type="entry name" value="Transl_init_fac_sub12_N_euk"/>
</dbReference>
<evidence type="ECO:0000256" key="3">
    <source>
        <dbReference type="ARBA" id="ARBA00022917"/>
    </source>
</evidence>
<dbReference type="SUPFAM" id="SSF46785">
    <property type="entry name" value="Winged helix' DNA-binding domain"/>
    <property type="match status" value="1"/>
</dbReference>
<dbReference type="InterPro" id="IPR009374">
    <property type="entry name" value="eIF3k"/>
</dbReference>
<dbReference type="GO" id="GO:0003723">
    <property type="term" value="F:RNA binding"/>
    <property type="evidence" value="ECO:0007669"/>
    <property type="project" value="UniProtKB-UniRule"/>
</dbReference>
<keyword evidence="1 4" id="KW-0963">Cytoplasm</keyword>
<keyword evidence="3 4" id="KW-0648">Protein biosynthesis</keyword>
<reference evidence="7" key="1">
    <citation type="submission" date="2023-11" db="UniProtKB">
        <authorList>
            <consortium name="WormBaseParasite"/>
        </authorList>
    </citation>
    <scope>IDENTIFICATION</scope>
</reference>
<sequence>MVALRIRSPLPPQYQPLQYNTTIPKDEVRNRVGGAYTGALLEVLHVMDRKTVIKSKLQGIESYNPEHITALEEHLSWQIINNDYDFEANLALLRLYQFYPERFNAECARLVLLKAIISMSHSDFTLCKYLIHLEHLSEEPLSQVVELGFLLETCRFSEFWTKVKENPKIFSAIPGFRESVCRFIVQIISQTYQRISKTLLMSFLDMSENDLKQFIKQFEWSEITDNHHHNQLILINNHEENIKSIQIRERVNFDSITSMSGAFRPSKSDFFIKTNIQS</sequence>